<dbReference type="AlphaFoldDB" id="A0A093D0K9"/>
<reference evidence="10 11" key="1">
    <citation type="submission" date="2014-04" db="EMBL/GenBank/DDBJ databases">
        <title>Genome evolution of avian class.</title>
        <authorList>
            <person name="Zhang G."/>
            <person name="Li C."/>
        </authorList>
    </citation>
    <scope>NUCLEOTIDE SEQUENCE [LARGE SCALE GENOMIC DNA]</scope>
    <source>
        <strain evidence="10">BGI_N340</strain>
    </source>
</reference>
<keyword evidence="3" id="KW-0808">Transferase</keyword>
<dbReference type="InterPro" id="IPR043502">
    <property type="entry name" value="DNA/RNA_pol_sf"/>
</dbReference>
<keyword evidence="7" id="KW-0378">Hydrolase</keyword>
<dbReference type="SUPFAM" id="SSF56672">
    <property type="entry name" value="DNA/RNA polymerases"/>
    <property type="match status" value="1"/>
</dbReference>
<evidence type="ECO:0000256" key="6">
    <source>
        <dbReference type="ARBA" id="ARBA00022759"/>
    </source>
</evidence>
<dbReference type="Pfam" id="PF00078">
    <property type="entry name" value="RVT_1"/>
    <property type="match status" value="1"/>
</dbReference>
<accession>A0A093D0K9</accession>
<dbReference type="Gene3D" id="3.30.70.270">
    <property type="match status" value="1"/>
</dbReference>
<evidence type="ECO:0000256" key="4">
    <source>
        <dbReference type="ARBA" id="ARBA00022695"/>
    </source>
</evidence>
<keyword evidence="6" id="KW-0255">Endonuclease</keyword>
<dbReference type="Proteomes" id="UP000053661">
    <property type="component" value="Unassembled WGS sequence"/>
</dbReference>
<comment type="similarity">
    <text evidence="1">Belongs to the beta type-B retroviral polymerase family. HERV class-II K(HML-2) pol subfamily.</text>
</comment>
<evidence type="ECO:0000256" key="2">
    <source>
        <dbReference type="ARBA" id="ARBA00012180"/>
    </source>
</evidence>
<evidence type="ECO:0000259" key="9">
    <source>
        <dbReference type="PROSITE" id="PS50878"/>
    </source>
</evidence>
<gene>
    <name evidence="10" type="ORF">N340_01066</name>
</gene>
<evidence type="ECO:0000256" key="1">
    <source>
        <dbReference type="ARBA" id="ARBA00010879"/>
    </source>
</evidence>
<dbReference type="GO" id="GO:0003964">
    <property type="term" value="F:RNA-directed DNA polymerase activity"/>
    <property type="evidence" value="ECO:0007669"/>
    <property type="project" value="UniProtKB-KW"/>
</dbReference>
<keyword evidence="5" id="KW-0540">Nuclease</keyword>
<proteinExistence type="inferred from homology"/>
<dbReference type="PROSITE" id="PS50878">
    <property type="entry name" value="RT_POL"/>
    <property type="match status" value="1"/>
</dbReference>
<evidence type="ECO:0000256" key="7">
    <source>
        <dbReference type="ARBA" id="ARBA00022801"/>
    </source>
</evidence>
<dbReference type="EMBL" id="KL468938">
    <property type="protein sequence ID" value="KFV18057.1"/>
    <property type="molecule type" value="Genomic_DNA"/>
</dbReference>
<keyword evidence="8" id="KW-0695">RNA-directed DNA polymerase</keyword>
<dbReference type="EC" id="3.1.26.4" evidence="2"/>
<feature type="non-terminal residue" evidence="10">
    <location>
        <position position="1"/>
    </location>
</feature>
<dbReference type="PANTHER" id="PTHR41694">
    <property type="entry name" value="ENDOGENOUS RETROVIRUS GROUP K MEMBER POL PROTEIN"/>
    <property type="match status" value="1"/>
</dbReference>
<dbReference type="InterPro" id="IPR000477">
    <property type="entry name" value="RT_dom"/>
</dbReference>
<dbReference type="Gene3D" id="3.10.10.10">
    <property type="entry name" value="HIV Type 1 Reverse Transcriptase, subunit A, domain 1"/>
    <property type="match status" value="1"/>
</dbReference>
<protein>
    <recommendedName>
        <fullName evidence="2">ribonuclease H</fullName>
        <ecNumber evidence="2">3.1.26.4</ecNumber>
    </recommendedName>
</protein>
<dbReference type="PANTHER" id="PTHR41694:SF3">
    <property type="entry name" value="RNA-DIRECTED DNA POLYMERASE-RELATED"/>
    <property type="match status" value="1"/>
</dbReference>
<keyword evidence="11" id="KW-1185">Reference proteome</keyword>
<organism evidence="10 11">
    <name type="scientific">Tauraco erythrolophus</name>
    <name type="common">Red-crested turaco</name>
    <dbReference type="NCBI Taxonomy" id="121530"/>
    <lineage>
        <taxon>Eukaryota</taxon>
        <taxon>Metazoa</taxon>
        <taxon>Chordata</taxon>
        <taxon>Craniata</taxon>
        <taxon>Vertebrata</taxon>
        <taxon>Euteleostomi</taxon>
        <taxon>Archelosauria</taxon>
        <taxon>Archosauria</taxon>
        <taxon>Dinosauria</taxon>
        <taxon>Saurischia</taxon>
        <taxon>Theropoda</taxon>
        <taxon>Coelurosauria</taxon>
        <taxon>Aves</taxon>
        <taxon>Neognathae</taxon>
        <taxon>Neoaves</taxon>
        <taxon>Otidimorphae</taxon>
        <taxon>Musophagiformes</taxon>
        <taxon>Musophagidae</taxon>
        <taxon>Tauraco</taxon>
    </lineage>
</organism>
<dbReference type="InterPro" id="IPR043128">
    <property type="entry name" value="Rev_trsase/Diguanyl_cyclase"/>
</dbReference>
<keyword evidence="4" id="KW-0548">Nucleotidyltransferase</keyword>
<evidence type="ECO:0000313" key="10">
    <source>
        <dbReference type="EMBL" id="KFV18057.1"/>
    </source>
</evidence>
<evidence type="ECO:0000313" key="11">
    <source>
        <dbReference type="Proteomes" id="UP000053661"/>
    </source>
</evidence>
<evidence type="ECO:0000256" key="8">
    <source>
        <dbReference type="ARBA" id="ARBA00022918"/>
    </source>
</evidence>
<evidence type="ECO:0000256" key="3">
    <source>
        <dbReference type="ARBA" id="ARBA00022679"/>
    </source>
</evidence>
<evidence type="ECO:0000256" key="5">
    <source>
        <dbReference type="ARBA" id="ARBA00022722"/>
    </source>
</evidence>
<name>A0A093D0K9_TAUER</name>
<dbReference type="GO" id="GO:0004523">
    <property type="term" value="F:RNA-DNA hybrid ribonuclease activity"/>
    <property type="evidence" value="ECO:0007669"/>
    <property type="project" value="UniProtKB-EC"/>
</dbReference>
<dbReference type="GO" id="GO:0035613">
    <property type="term" value="F:RNA stem-loop binding"/>
    <property type="evidence" value="ECO:0007669"/>
    <property type="project" value="TreeGrafter"/>
</dbReference>
<sequence length="175" mass="19985">QWPLPKEKLVALHQLVQEQLEQGHLEPSTSPWNTPVFVIKKKSGKWRLLQDLQKINAVMESMGALQPGMPSPTMIPAGREILITDCFFTIPLHPDDKPKFAFTVPVVNNTEPAKSYQWKVLPQGMKNSPTICQWYVAQALSRVREQFPEACCYHYMDDILVASSTQDELLRIQAR</sequence>
<feature type="domain" description="Reverse transcriptase" evidence="9">
    <location>
        <begin position="20"/>
        <end position="175"/>
    </location>
</feature>
<feature type="non-terminal residue" evidence="10">
    <location>
        <position position="175"/>
    </location>
</feature>